<dbReference type="SUPFAM" id="SSF47413">
    <property type="entry name" value="lambda repressor-like DNA-binding domains"/>
    <property type="match status" value="1"/>
</dbReference>
<feature type="domain" description="HTH cro/C1-type" evidence="1">
    <location>
        <begin position="10"/>
        <end position="60"/>
    </location>
</feature>
<dbReference type="RefSeq" id="WP_044646157.1">
    <property type="nucleotide sequence ID" value="NZ_JTHP01000018.1"/>
</dbReference>
<proteinExistence type="predicted"/>
<dbReference type="OrthoDB" id="2650742at2"/>
<dbReference type="Pfam" id="PF13443">
    <property type="entry name" value="HTH_26"/>
    <property type="match status" value="1"/>
</dbReference>
<organism evidence="2 3">
    <name type="scientific">Paenibacillus terrae</name>
    <dbReference type="NCBI Taxonomy" id="159743"/>
    <lineage>
        <taxon>Bacteria</taxon>
        <taxon>Bacillati</taxon>
        <taxon>Bacillota</taxon>
        <taxon>Bacilli</taxon>
        <taxon>Bacillales</taxon>
        <taxon>Paenibacillaceae</taxon>
        <taxon>Paenibacillus</taxon>
    </lineage>
</organism>
<evidence type="ECO:0000313" key="3">
    <source>
        <dbReference type="Proteomes" id="UP000032534"/>
    </source>
</evidence>
<dbReference type="PATRIC" id="fig|159743.3.peg.2425"/>
<accession>A0A0D7X659</accession>
<sequence length="89" mass="10492">MDVKNRYHFKLGDILEELDITRNRLAVEAKIRPATVIDMVNGKTKRLELETLVHILDALNKFARQRRFTRTITLADIVEYIPEDEMDNH</sequence>
<dbReference type="Gene3D" id="1.10.260.40">
    <property type="entry name" value="lambda repressor-like DNA-binding domains"/>
    <property type="match status" value="1"/>
</dbReference>
<protein>
    <submittedName>
        <fullName evidence="2">Control protein</fullName>
    </submittedName>
</protein>
<reference evidence="2 3" key="1">
    <citation type="submission" date="2014-11" db="EMBL/GenBank/DDBJ databases">
        <title>Draft Genome Sequences of Paenibacillus polymyxa NRRL B-30509 and Paenibacillus terrae NRRL B-30644, Strains from a Poultry Environment that Produce Tridecaptin A and Paenicidins.</title>
        <authorList>
            <person name="van Belkum M.J."/>
            <person name="Lohans C.T."/>
            <person name="Vederas J.C."/>
        </authorList>
    </citation>
    <scope>NUCLEOTIDE SEQUENCE [LARGE SCALE GENOMIC DNA]</scope>
    <source>
        <strain evidence="2 3">NRRL B-30644</strain>
    </source>
</reference>
<dbReference type="AlphaFoldDB" id="A0A0D7X659"/>
<dbReference type="Proteomes" id="UP000032534">
    <property type="component" value="Unassembled WGS sequence"/>
</dbReference>
<name>A0A0D7X659_9BACL</name>
<dbReference type="InterPro" id="IPR010982">
    <property type="entry name" value="Lambda_DNA-bd_dom_sf"/>
</dbReference>
<dbReference type="InterPro" id="IPR001387">
    <property type="entry name" value="Cro/C1-type_HTH"/>
</dbReference>
<dbReference type="EMBL" id="JTHP01000018">
    <property type="protein sequence ID" value="KJD45512.1"/>
    <property type="molecule type" value="Genomic_DNA"/>
</dbReference>
<evidence type="ECO:0000259" key="1">
    <source>
        <dbReference type="Pfam" id="PF13443"/>
    </source>
</evidence>
<gene>
    <name evidence="2" type="ORF">QD47_10905</name>
</gene>
<comment type="caution">
    <text evidence="2">The sequence shown here is derived from an EMBL/GenBank/DDBJ whole genome shotgun (WGS) entry which is preliminary data.</text>
</comment>
<evidence type="ECO:0000313" key="2">
    <source>
        <dbReference type="EMBL" id="KJD45512.1"/>
    </source>
</evidence>
<keyword evidence="3" id="KW-1185">Reference proteome</keyword>
<dbReference type="GO" id="GO:0003677">
    <property type="term" value="F:DNA binding"/>
    <property type="evidence" value="ECO:0007669"/>
    <property type="project" value="InterPro"/>
</dbReference>